<dbReference type="Proteomes" id="UP000053611">
    <property type="component" value="Unassembled WGS sequence"/>
</dbReference>
<name>A0A0J0XDR2_9TREE</name>
<sequence>MLSSPPSPPPPPLSSSSYITPTSSPSTDVARRLSRRAKRLRPQAEGQIIADHLTSAFSDTSVFAALAQRGSPLPPSLAAAHEERIAAVGDCTSSAVPIPSFWKIKIARTLTSLLAAHESHRTYLAWIAFGPAVARAVLLDSETIALEADVAFLSTNPRSLPISDLFTKDAPHFPADQPRLISFLATALELLSSPMLPPLHPSAIDIFLSPPRHAVFNPPPLRPRRRMRTPPPYRPPRMNIVELSTPPRSTSPQKRRSPAGGGSPPKRPAIDVNAWRDGKSGAALFDFDPDLCVYERCGSPTELDTPPPSEGAAAAKPQRPSPPPPPKLTFKGNATLRPARSALKAEETVRPGRFGLQANETIRPGTLGLKPAWEGPARASTMLPASQGNDNIAALTSLSLQPAGDISISKMEGLPSTESPEIPPVPIDSDDSNQPSSGCAGLKVEDYLAVLVERKVRVVLVSSIEMDLAVGAIRSAE</sequence>
<feature type="region of interest" description="Disordered" evidence="1">
    <location>
        <begin position="298"/>
        <end position="331"/>
    </location>
</feature>
<evidence type="ECO:0000313" key="2">
    <source>
        <dbReference type="EMBL" id="KLT39207.1"/>
    </source>
</evidence>
<feature type="compositionally biased region" description="Pro residues" evidence="1">
    <location>
        <begin position="1"/>
        <end position="13"/>
    </location>
</feature>
<dbReference type="RefSeq" id="XP_018275698.1">
    <property type="nucleotide sequence ID" value="XM_018424373.1"/>
</dbReference>
<gene>
    <name evidence="2" type="ORF">CC85DRAFT_288764</name>
</gene>
<reference evidence="2 3" key="1">
    <citation type="submission" date="2015-03" db="EMBL/GenBank/DDBJ databases">
        <title>Genomics and transcriptomics of the oil-accumulating basidiomycete yeast T. oleaginosus allow insights into substrate utilization and the diverse evolutionary trajectories of mating systems in fungi.</title>
        <authorList>
            <consortium name="DOE Joint Genome Institute"/>
            <person name="Kourist R."/>
            <person name="Kracht O."/>
            <person name="Bracharz F."/>
            <person name="Lipzen A."/>
            <person name="Nolan M."/>
            <person name="Ohm R."/>
            <person name="Grigoriev I."/>
            <person name="Sun S."/>
            <person name="Heitman J."/>
            <person name="Bruck T."/>
            <person name="Nowrousian M."/>
        </authorList>
    </citation>
    <scope>NUCLEOTIDE SEQUENCE [LARGE SCALE GENOMIC DNA]</scope>
    <source>
        <strain evidence="2 3">IBC0246</strain>
    </source>
</reference>
<dbReference type="AlphaFoldDB" id="A0A0J0XDR2"/>
<dbReference type="EMBL" id="KQ087266">
    <property type="protein sequence ID" value="KLT39207.1"/>
    <property type="molecule type" value="Genomic_DNA"/>
</dbReference>
<keyword evidence="3" id="KW-1185">Reference proteome</keyword>
<feature type="region of interest" description="Disordered" evidence="1">
    <location>
        <begin position="1"/>
        <end position="30"/>
    </location>
</feature>
<feature type="region of interest" description="Disordered" evidence="1">
    <location>
        <begin position="217"/>
        <end position="272"/>
    </location>
</feature>
<dbReference type="GeneID" id="28984976"/>
<organism evidence="2 3">
    <name type="scientific">Cutaneotrichosporon oleaginosum</name>
    <dbReference type="NCBI Taxonomy" id="879819"/>
    <lineage>
        <taxon>Eukaryota</taxon>
        <taxon>Fungi</taxon>
        <taxon>Dikarya</taxon>
        <taxon>Basidiomycota</taxon>
        <taxon>Agaricomycotina</taxon>
        <taxon>Tremellomycetes</taxon>
        <taxon>Trichosporonales</taxon>
        <taxon>Trichosporonaceae</taxon>
        <taxon>Cutaneotrichosporon</taxon>
    </lineage>
</organism>
<evidence type="ECO:0000313" key="3">
    <source>
        <dbReference type="Proteomes" id="UP000053611"/>
    </source>
</evidence>
<accession>A0A0J0XDR2</accession>
<proteinExistence type="predicted"/>
<feature type="compositionally biased region" description="Low complexity" evidence="1">
    <location>
        <begin position="14"/>
        <end position="27"/>
    </location>
</feature>
<evidence type="ECO:0000256" key="1">
    <source>
        <dbReference type="SAM" id="MobiDB-lite"/>
    </source>
</evidence>
<protein>
    <submittedName>
        <fullName evidence="2">Uncharacterized protein</fullName>
    </submittedName>
</protein>
<feature type="region of interest" description="Disordered" evidence="1">
    <location>
        <begin position="414"/>
        <end position="438"/>
    </location>
</feature>